<dbReference type="EMBL" id="BCTA01000103">
    <property type="protein sequence ID" value="GAT12884.1"/>
    <property type="molecule type" value="Genomic_DNA"/>
</dbReference>
<comment type="caution">
    <text evidence="2">The sequence shown here is derived from an EMBL/GenBank/DDBJ whole genome shotgun (WGS) entry which is preliminary data.</text>
</comment>
<proteinExistence type="predicted"/>
<feature type="compositionally biased region" description="Acidic residues" evidence="1">
    <location>
        <begin position="7"/>
        <end position="19"/>
    </location>
</feature>
<feature type="region of interest" description="Disordered" evidence="1">
    <location>
        <begin position="62"/>
        <end position="85"/>
    </location>
</feature>
<accession>A0ABQ0KTE0</accession>
<evidence type="ECO:0000313" key="3">
    <source>
        <dbReference type="Proteomes" id="UP000069773"/>
    </source>
</evidence>
<evidence type="ECO:0008006" key="4">
    <source>
        <dbReference type="Google" id="ProtNLM"/>
    </source>
</evidence>
<reference evidence="2 3" key="1">
    <citation type="journal article" date="2016" name="Genome Announc.">
        <title>Draft Genome Sequences of Five Rapidly Growing Mycobacterium Species, M. thermoresistibile, M. fortuitum subsp. acetamidolyticum, M. canariasense, M. brisbanense, and M. novocastrense.</title>
        <authorList>
            <person name="Katahira K."/>
            <person name="Ogura Y."/>
            <person name="Gotoh Y."/>
            <person name="Hayashi T."/>
        </authorList>
    </citation>
    <scope>NUCLEOTIDE SEQUENCE [LARGE SCALE GENOMIC DNA]</scope>
    <source>
        <strain evidence="2 3">JCM18114</strain>
    </source>
</reference>
<keyword evidence="3" id="KW-1185">Reference proteome</keyword>
<organism evidence="2 3">
    <name type="scientific">Mycolicibacterium novocastrense</name>
    <name type="common">Mycobacterium novocastrense</name>
    <dbReference type="NCBI Taxonomy" id="59813"/>
    <lineage>
        <taxon>Bacteria</taxon>
        <taxon>Bacillati</taxon>
        <taxon>Actinomycetota</taxon>
        <taxon>Actinomycetes</taxon>
        <taxon>Mycobacteriales</taxon>
        <taxon>Mycobacteriaceae</taxon>
        <taxon>Mycolicibacterium</taxon>
    </lineage>
</organism>
<dbReference type="Proteomes" id="UP000069773">
    <property type="component" value="Unassembled WGS sequence"/>
</dbReference>
<feature type="region of interest" description="Disordered" evidence="1">
    <location>
        <begin position="1"/>
        <end position="42"/>
    </location>
</feature>
<name>A0ABQ0KTE0_MYCNV</name>
<sequence length="105" mass="11520">MPGDTTPEQDQEPAVDAEVVEPKPESTTPVEPVDSGYTPGGVPTFDAVREKIETRYGTAIGASELAAETPEGRSVAEQYDERQRAAAERLEQIREQMRKQSDESQ</sequence>
<protein>
    <recommendedName>
        <fullName evidence="4">Phage shock protein A (IM30)</fullName>
    </recommendedName>
</protein>
<evidence type="ECO:0000256" key="1">
    <source>
        <dbReference type="SAM" id="MobiDB-lite"/>
    </source>
</evidence>
<evidence type="ECO:0000313" key="2">
    <source>
        <dbReference type="EMBL" id="GAT12884.1"/>
    </source>
</evidence>
<dbReference type="RefSeq" id="WP_234787842.1">
    <property type="nucleotide sequence ID" value="NZ_BCTA01000103.1"/>
</dbReference>
<gene>
    <name evidence="2" type="ORF">RMCN_6017</name>
</gene>